<dbReference type="EMBL" id="HE806325">
    <property type="protein sequence ID" value="CCH63166.1"/>
    <property type="molecule type" value="Genomic_DNA"/>
</dbReference>
<dbReference type="InParanoid" id="I2H9W4"/>
<dbReference type="eggNOG" id="ENOG502S95F">
    <property type="taxonomic scope" value="Eukaryota"/>
</dbReference>
<evidence type="ECO:0000313" key="2">
    <source>
        <dbReference type="EMBL" id="CCH63166.1"/>
    </source>
</evidence>
<feature type="region of interest" description="Disordered" evidence="1">
    <location>
        <begin position="431"/>
        <end position="461"/>
    </location>
</feature>
<evidence type="ECO:0000256" key="1">
    <source>
        <dbReference type="SAM" id="MobiDB-lite"/>
    </source>
</evidence>
<sequence length="525" mass="60025">MSQTSKEQPFQIQFRTIESSKIYAEYKNIPQISKSKDLTVHKILTAVEPEVRTVLKDIASVYKVVMIDINEEVSQMDKIDSRIKKTIRKVDKQYQKSLKLRQYYSKYLNGSKNIDVLGKELEEIQVNIRKLYDSVDSIASDLGAIDACMDSNDRLLTENIVNQQHYPLLFDMLKQNPITYDRKASHSPIHTIQNSTISNYNMSKEETYNVHYQYPEIASQKSSKELLQEYLQDPAISINASTTNKKLLQNDNENKIENYQDNTIGSTNEICQTKKTQISNIRIDTESITISDQDNNSLVNNEVCTTLKDNKNQTSLRQDSQKRLENILLLPIQEISENPSNSDKDIRNSTIITSKTNGDISCISNFEISPDVNIARLINNQNNKEYSFGDSYIPNGINKQQLPLKTEIKEDELQDKLSDDDDDEFHEALENPQIDASLNKSMSSTQISQHHSMKTESYSKKHHGNMKEIEYLISKYHISKARQSVNTPVTNMIIPPSLRLTSSPSTSTNLDNINAKGLTKFEVTE</sequence>
<accession>I2H9W4</accession>
<feature type="compositionally biased region" description="Polar residues" evidence="1">
    <location>
        <begin position="434"/>
        <end position="450"/>
    </location>
</feature>
<dbReference type="FunCoup" id="I2H9W4">
    <property type="interactions" value="42"/>
</dbReference>
<dbReference type="RefSeq" id="XP_004182685.1">
    <property type="nucleotide sequence ID" value="XM_004182637.1"/>
</dbReference>
<dbReference type="KEGG" id="tbl:TBLA_0J01720"/>
<dbReference type="HOGENOM" id="CLU_518929_0_0_1"/>
<dbReference type="Proteomes" id="UP000002866">
    <property type="component" value="Chromosome 10"/>
</dbReference>
<dbReference type="AlphaFoldDB" id="I2H9W4"/>
<keyword evidence="3" id="KW-1185">Reference proteome</keyword>
<organism evidence="2 3">
    <name type="scientific">Henningerozyma blattae (strain ATCC 34711 / CBS 6284 / DSM 70876 / NBRC 10599 / NRRL Y-10934 / UCD 77-7)</name>
    <name type="common">Yeast</name>
    <name type="synonym">Tetrapisispora blattae</name>
    <dbReference type="NCBI Taxonomy" id="1071380"/>
    <lineage>
        <taxon>Eukaryota</taxon>
        <taxon>Fungi</taxon>
        <taxon>Dikarya</taxon>
        <taxon>Ascomycota</taxon>
        <taxon>Saccharomycotina</taxon>
        <taxon>Saccharomycetes</taxon>
        <taxon>Saccharomycetales</taxon>
        <taxon>Saccharomycetaceae</taxon>
        <taxon>Henningerozyma</taxon>
    </lineage>
</organism>
<reference evidence="2 3" key="1">
    <citation type="journal article" date="2011" name="Proc. Natl. Acad. Sci. U.S.A.">
        <title>Evolutionary erosion of yeast sex chromosomes by mating-type switching accidents.</title>
        <authorList>
            <person name="Gordon J.L."/>
            <person name="Armisen D."/>
            <person name="Proux-Wera E."/>
            <person name="Oheigeartaigh S.S."/>
            <person name="Byrne K.P."/>
            <person name="Wolfe K.H."/>
        </authorList>
    </citation>
    <scope>NUCLEOTIDE SEQUENCE [LARGE SCALE GENOMIC DNA]</scope>
    <source>
        <strain evidence="3">ATCC 34711 / CBS 6284 / DSM 70876 / NBRC 10599 / NRRL Y-10934 / UCD 77-7</strain>
    </source>
</reference>
<proteinExistence type="predicted"/>
<dbReference type="OrthoDB" id="4036527at2759"/>
<evidence type="ECO:0000313" key="3">
    <source>
        <dbReference type="Proteomes" id="UP000002866"/>
    </source>
</evidence>
<dbReference type="STRING" id="1071380.I2H9W4"/>
<protein>
    <submittedName>
        <fullName evidence="2">Uncharacterized protein</fullName>
    </submittedName>
</protein>
<name>I2H9W4_HENB6</name>
<gene>
    <name evidence="2" type="primary">TBLA0J01720</name>
    <name evidence="2" type="ORF">TBLA_0J01720</name>
</gene>
<dbReference type="GeneID" id="14498348"/>